<sequence>MLDLERTNAHTTTSRTWFFTAMGYLVSFIGKEITFASVAGLCKIFLKQRSLFTGMSPCHWIISIGKVRGCS</sequence>
<gene>
    <name evidence="1" type="ORF">MRB53_020692</name>
</gene>
<accession>A0ACC2L239</accession>
<organism evidence="1 2">
    <name type="scientific">Persea americana</name>
    <name type="common">Avocado</name>
    <dbReference type="NCBI Taxonomy" id="3435"/>
    <lineage>
        <taxon>Eukaryota</taxon>
        <taxon>Viridiplantae</taxon>
        <taxon>Streptophyta</taxon>
        <taxon>Embryophyta</taxon>
        <taxon>Tracheophyta</taxon>
        <taxon>Spermatophyta</taxon>
        <taxon>Magnoliopsida</taxon>
        <taxon>Magnoliidae</taxon>
        <taxon>Laurales</taxon>
        <taxon>Lauraceae</taxon>
        <taxon>Persea</taxon>
    </lineage>
</organism>
<dbReference type="EMBL" id="CM056814">
    <property type="protein sequence ID" value="KAJ8627385.1"/>
    <property type="molecule type" value="Genomic_DNA"/>
</dbReference>
<comment type="caution">
    <text evidence="1">The sequence shown here is derived from an EMBL/GenBank/DDBJ whole genome shotgun (WGS) entry which is preliminary data.</text>
</comment>
<evidence type="ECO:0000313" key="2">
    <source>
        <dbReference type="Proteomes" id="UP001234297"/>
    </source>
</evidence>
<evidence type="ECO:0000313" key="1">
    <source>
        <dbReference type="EMBL" id="KAJ8627385.1"/>
    </source>
</evidence>
<proteinExistence type="predicted"/>
<dbReference type="Proteomes" id="UP001234297">
    <property type="component" value="Chromosome 6"/>
</dbReference>
<name>A0ACC2L239_PERAE</name>
<protein>
    <submittedName>
        <fullName evidence="1">Uncharacterized protein</fullName>
    </submittedName>
</protein>
<reference evidence="1 2" key="1">
    <citation type="journal article" date="2022" name="Hortic Res">
        <title>A haplotype resolved chromosomal level avocado genome allows analysis of novel avocado genes.</title>
        <authorList>
            <person name="Nath O."/>
            <person name="Fletcher S.J."/>
            <person name="Hayward A."/>
            <person name="Shaw L.M."/>
            <person name="Masouleh A.K."/>
            <person name="Furtado A."/>
            <person name="Henry R.J."/>
            <person name="Mitter N."/>
        </authorList>
    </citation>
    <scope>NUCLEOTIDE SEQUENCE [LARGE SCALE GENOMIC DNA]</scope>
    <source>
        <strain evidence="2">cv. Hass</strain>
    </source>
</reference>
<keyword evidence="2" id="KW-1185">Reference proteome</keyword>